<reference evidence="2 3" key="1">
    <citation type="journal article" date="2019" name="Int. J. Syst. Evol. Microbiol.">
        <title>The Global Catalogue of Microorganisms (GCM) 10K type strain sequencing project: providing services to taxonomists for standard genome sequencing and annotation.</title>
        <authorList>
            <consortium name="The Broad Institute Genomics Platform"/>
            <consortium name="The Broad Institute Genome Sequencing Center for Infectious Disease"/>
            <person name="Wu L."/>
            <person name="Ma J."/>
        </authorList>
    </citation>
    <scope>NUCLEOTIDE SEQUENCE [LARGE SCALE GENOMIC DNA]</scope>
    <source>
        <strain evidence="2 3">JCM 16013</strain>
    </source>
</reference>
<dbReference type="EMBL" id="BAAAQM010000060">
    <property type="protein sequence ID" value="GAA1997337.1"/>
    <property type="molecule type" value="Genomic_DNA"/>
</dbReference>
<protein>
    <recommendedName>
        <fullName evidence="4">DUF4871 domain-containing protein</fullName>
    </recommendedName>
</protein>
<evidence type="ECO:0000313" key="3">
    <source>
        <dbReference type="Proteomes" id="UP001499854"/>
    </source>
</evidence>
<sequence length="149" mass="15921">MRRSLLILSLVPLTACTTDSASPKPVACTAETIHSDQPPAWTGAANPPAGMRWVAGANGYVVGMLFSDPLKSGETDKILWIVRTPRDGNPLQIRAALAQPQSTVTFTPVPPDSGPGEIYPWTVSVPQPGCWRMNLTWGALQDVVAVPFT</sequence>
<feature type="signal peptide" evidence="1">
    <location>
        <begin position="1"/>
        <end position="21"/>
    </location>
</feature>
<name>A0ABN2T3Z3_9ACTN</name>
<dbReference type="Proteomes" id="UP001499854">
    <property type="component" value="Unassembled WGS sequence"/>
</dbReference>
<keyword evidence="1" id="KW-0732">Signal</keyword>
<gene>
    <name evidence="2" type="ORF">GCM10009838_73210</name>
</gene>
<organism evidence="2 3">
    <name type="scientific">Catenulispora subtropica</name>
    <dbReference type="NCBI Taxonomy" id="450798"/>
    <lineage>
        <taxon>Bacteria</taxon>
        <taxon>Bacillati</taxon>
        <taxon>Actinomycetota</taxon>
        <taxon>Actinomycetes</taxon>
        <taxon>Catenulisporales</taxon>
        <taxon>Catenulisporaceae</taxon>
        <taxon>Catenulispora</taxon>
    </lineage>
</organism>
<evidence type="ECO:0008006" key="4">
    <source>
        <dbReference type="Google" id="ProtNLM"/>
    </source>
</evidence>
<accession>A0ABN2T3Z3</accession>
<comment type="caution">
    <text evidence="2">The sequence shown here is derived from an EMBL/GenBank/DDBJ whole genome shotgun (WGS) entry which is preliminary data.</text>
</comment>
<feature type="chain" id="PRO_5045037475" description="DUF4871 domain-containing protein" evidence="1">
    <location>
        <begin position="22"/>
        <end position="149"/>
    </location>
</feature>
<evidence type="ECO:0000313" key="2">
    <source>
        <dbReference type="EMBL" id="GAA1997337.1"/>
    </source>
</evidence>
<keyword evidence="3" id="KW-1185">Reference proteome</keyword>
<evidence type="ECO:0000256" key="1">
    <source>
        <dbReference type="SAM" id="SignalP"/>
    </source>
</evidence>
<proteinExistence type="predicted"/>
<dbReference type="RefSeq" id="WP_344661773.1">
    <property type="nucleotide sequence ID" value="NZ_BAAAQM010000060.1"/>
</dbReference>